<dbReference type="Proteomes" id="UP000663856">
    <property type="component" value="Unassembled WGS sequence"/>
</dbReference>
<dbReference type="PANTHER" id="PTHR10792:SF1">
    <property type="entry name" value="RIBOSOMAL PROTEIN L24"/>
    <property type="match status" value="1"/>
</dbReference>
<dbReference type="Pfam" id="PF01246">
    <property type="entry name" value="Ribosomal_L24e"/>
    <property type="match status" value="1"/>
</dbReference>
<evidence type="ECO:0000256" key="1">
    <source>
        <dbReference type="ARBA" id="ARBA00005647"/>
    </source>
</evidence>
<accession>A0A815IGJ6</accession>
<dbReference type="Gene3D" id="2.30.170.20">
    <property type="entry name" value="Ribosomal protein L24e"/>
    <property type="match status" value="1"/>
</dbReference>
<evidence type="ECO:0000256" key="5">
    <source>
        <dbReference type="ARBA" id="ARBA00041213"/>
    </source>
</evidence>
<dbReference type="EMBL" id="CAJNRE010005564">
    <property type="protein sequence ID" value="CAF2046603.1"/>
    <property type="molecule type" value="Genomic_DNA"/>
</dbReference>
<dbReference type="Proteomes" id="UP000663824">
    <property type="component" value="Unassembled WGS sequence"/>
</dbReference>
<dbReference type="InterPro" id="IPR056366">
    <property type="entry name" value="Ribosomal_eL24"/>
</dbReference>
<evidence type="ECO:0000313" key="8">
    <source>
        <dbReference type="EMBL" id="CAF1365646.1"/>
    </source>
</evidence>
<dbReference type="Gene3D" id="6.10.250.1270">
    <property type="match status" value="1"/>
</dbReference>
<dbReference type="InterPro" id="IPR000988">
    <property type="entry name" value="Ribosomal_eL24-rel_N"/>
</dbReference>
<evidence type="ECO:0000256" key="6">
    <source>
        <dbReference type="SAM" id="MobiDB-lite"/>
    </source>
</evidence>
<dbReference type="Proteomes" id="UP000663887">
    <property type="component" value="Unassembled WGS sequence"/>
</dbReference>
<sequence length="158" mass="18534">MKLEVCNYSGFKIYPGHGRRVVKIDGKVHIYLNRKCQRSADMRRNPRRVTWTLYYRRKHKKGASEHELKKRTRRNIKFQRAITGVTWNEILAKRNQQPEFRKAQRQDAINAAKQVKKTKALQKKAAQSSVVKSGKPVKKQEKIQKNLPKTGPKKGTQR</sequence>
<organism evidence="8 13">
    <name type="scientific">Rotaria magnacalcarata</name>
    <dbReference type="NCBI Taxonomy" id="392030"/>
    <lineage>
        <taxon>Eukaryota</taxon>
        <taxon>Metazoa</taxon>
        <taxon>Spiralia</taxon>
        <taxon>Gnathifera</taxon>
        <taxon>Rotifera</taxon>
        <taxon>Eurotatoria</taxon>
        <taxon>Bdelloidea</taxon>
        <taxon>Philodinida</taxon>
        <taxon>Philodinidae</taxon>
        <taxon>Rotaria</taxon>
    </lineage>
</organism>
<dbReference type="SUPFAM" id="SSF57716">
    <property type="entry name" value="Glucocorticoid receptor-like (DNA-binding domain)"/>
    <property type="match status" value="1"/>
</dbReference>
<evidence type="ECO:0000313" key="9">
    <source>
        <dbReference type="EMBL" id="CAF1674146.1"/>
    </source>
</evidence>
<keyword evidence="3" id="KW-0687">Ribonucleoprotein</keyword>
<proteinExistence type="inferred from homology"/>
<dbReference type="InterPro" id="IPR023442">
    <property type="entry name" value="Ribosomal_eL24_CS"/>
</dbReference>
<evidence type="ECO:0000313" key="11">
    <source>
        <dbReference type="EMBL" id="CAF2102955.1"/>
    </source>
</evidence>
<dbReference type="AlphaFoldDB" id="A0A815IGJ6"/>
<gene>
    <name evidence="8" type="ORF">CJN711_LOCUS20167</name>
    <name evidence="9" type="ORF">KQP761_LOCUS34944</name>
    <name evidence="10" type="ORF">MBJ925_LOCUS12247</name>
    <name evidence="11" type="ORF">WKI299_LOCUS20567</name>
    <name evidence="12" type="ORF">XDN619_LOCUS26597</name>
</gene>
<name>A0A815IGJ6_9BILA</name>
<dbReference type="Proteomes" id="UP000663834">
    <property type="component" value="Unassembled WGS sequence"/>
</dbReference>
<reference evidence="8" key="1">
    <citation type="submission" date="2021-02" db="EMBL/GenBank/DDBJ databases">
        <authorList>
            <person name="Nowell W R."/>
        </authorList>
    </citation>
    <scope>NUCLEOTIDE SEQUENCE</scope>
</reference>
<feature type="domain" description="Large ribosomal subunit protein eL24-related N-terminal" evidence="7">
    <location>
        <begin position="1"/>
        <end position="65"/>
    </location>
</feature>
<comment type="similarity">
    <text evidence="1">Belongs to the eukaryotic ribosomal protein eL24 family.</text>
</comment>
<dbReference type="Proteomes" id="UP000663855">
    <property type="component" value="Unassembled WGS sequence"/>
</dbReference>
<comment type="caution">
    <text evidence="8">The sequence shown here is derived from an EMBL/GenBank/DDBJ whole genome shotgun (WGS) entry which is preliminary data.</text>
</comment>
<dbReference type="GO" id="GO:0002181">
    <property type="term" value="P:cytoplasmic translation"/>
    <property type="evidence" value="ECO:0007669"/>
    <property type="project" value="TreeGrafter"/>
</dbReference>
<dbReference type="EMBL" id="CAJNOV010009446">
    <property type="protein sequence ID" value="CAF1365646.1"/>
    <property type="molecule type" value="Genomic_DNA"/>
</dbReference>
<evidence type="ECO:0000313" key="12">
    <source>
        <dbReference type="EMBL" id="CAF2140253.1"/>
    </source>
</evidence>
<dbReference type="PROSITE" id="PS01073">
    <property type="entry name" value="RIBOSOMAL_L24E"/>
    <property type="match status" value="1"/>
</dbReference>
<dbReference type="InterPro" id="IPR038630">
    <property type="entry name" value="L24e/L24_sf"/>
</dbReference>
<dbReference type="EMBL" id="CAJNOW010019642">
    <property type="protein sequence ID" value="CAF1674146.1"/>
    <property type="molecule type" value="Genomic_DNA"/>
</dbReference>
<dbReference type="CDD" id="cd00472">
    <property type="entry name" value="Ribosomal_L24e_L24"/>
    <property type="match status" value="1"/>
</dbReference>
<evidence type="ECO:0000256" key="3">
    <source>
        <dbReference type="ARBA" id="ARBA00023274"/>
    </source>
</evidence>
<dbReference type="GO" id="GO:0003735">
    <property type="term" value="F:structural constituent of ribosome"/>
    <property type="evidence" value="ECO:0007669"/>
    <property type="project" value="InterPro"/>
</dbReference>
<dbReference type="GO" id="GO:0022625">
    <property type="term" value="C:cytosolic large ribosomal subunit"/>
    <property type="evidence" value="ECO:0007669"/>
    <property type="project" value="TreeGrafter"/>
</dbReference>
<dbReference type="EMBL" id="CAJNRF010008627">
    <property type="protein sequence ID" value="CAF2102955.1"/>
    <property type="molecule type" value="Genomic_DNA"/>
</dbReference>
<dbReference type="PANTHER" id="PTHR10792">
    <property type="entry name" value="60S RIBOSOMAL PROTEIN L24"/>
    <property type="match status" value="1"/>
</dbReference>
<feature type="compositionally biased region" description="Low complexity" evidence="6">
    <location>
        <begin position="123"/>
        <end position="134"/>
    </location>
</feature>
<evidence type="ECO:0000313" key="13">
    <source>
        <dbReference type="Proteomes" id="UP000663855"/>
    </source>
</evidence>
<evidence type="ECO:0000256" key="4">
    <source>
        <dbReference type="ARBA" id="ARBA00040612"/>
    </source>
</evidence>
<evidence type="ECO:0000259" key="7">
    <source>
        <dbReference type="Pfam" id="PF01246"/>
    </source>
</evidence>
<dbReference type="GO" id="GO:0003729">
    <property type="term" value="F:mRNA binding"/>
    <property type="evidence" value="ECO:0007669"/>
    <property type="project" value="TreeGrafter"/>
</dbReference>
<evidence type="ECO:0000256" key="2">
    <source>
        <dbReference type="ARBA" id="ARBA00022980"/>
    </source>
</evidence>
<feature type="region of interest" description="Disordered" evidence="6">
    <location>
        <begin position="98"/>
        <end position="158"/>
    </location>
</feature>
<keyword evidence="2" id="KW-0689">Ribosomal protein</keyword>
<dbReference type="EMBL" id="CAJNRE010005564">
    <property type="protein sequence ID" value="CAF2046600.1"/>
    <property type="molecule type" value="Genomic_DNA"/>
</dbReference>
<protein>
    <recommendedName>
        <fullName evidence="4">Large ribosomal subunit protein eL24</fullName>
    </recommendedName>
    <alternativeName>
        <fullName evidence="5">60S ribosomal protein L24</fullName>
    </alternativeName>
</protein>
<dbReference type="EMBL" id="CAJNRG010012448">
    <property type="protein sequence ID" value="CAF2140253.1"/>
    <property type="molecule type" value="Genomic_DNA"/>
</dbReference>
<dbReference type="OrthoDB" id="1727108at2759"/>
<evidence type="ECO:0000313" key="10">
    <source>
        <dbReference type="EMBL" id="CAF2046600.1"/>
    </source>
</evidence>